<dbReference type="SMART" id="SM00249">
    <property type="entry name" value="PHD"/>
    <property type="match status" value="1"/>
</dbReference>
<dbReference type="Proteomes" id="UP000006790">
    <property type="component" value="Chromosome 6"/>
</dbReference>
<dbReference type="Pfam" id="PF00856">
    <property type="entry name" value="SET"/>
    <property type="match status" value="1"/>
</dbReference>
<dbReference type="RefSeq" id="XP_003647551.1">
    <property type="nucleotide sequence ID" value="XM_003647503.1"/>
</dbReference>
<dbReference type="Gene3D" id="2.170.270.10">
    <property type="entry name" value="SET domain"/>
    <property type="match status" value="1"/>
</dbReference>
<feature type="region of interest" description="Disordered" evidence="6">
    <location>
        <begin position="660"/>
        <end position="687"/>
    </location>
</feature>
<dbReference type="SUPFAM" id="SSF57903">
    <property type="entry name" value="FYVE/PHD zinc finger"/>
    <property type="match status" value="1"/>
</dbReference>
<feature type="region of interest" description="Disordered" evidence="6">
    <location>
        <begin position="156"/>
        <end position="188"/>
    </location>
</feature>
<dbReference type="KEGG" id="erc:Ecym_6358"/>
<dbReference type="InterPro" id="IPR001965">
    <property type="entry name" value="Znf_PHD"/>
</dbReference>
<dbReference type="InterPro" id="IPR001214">
    <property type="entry name" value="SET_dom"/>
</dbReference>
<evidence type="ECO:0000256" key="4">
    <source>
        <dbReference type="ARBA" id="ARBA00022853"/>
    </source>
</evidence>
<organism evidence="9 10">
    <name type="scientific">Eremothecium cymbalariae (strain CBS 270.75 / DBVPG 7215 / KCTC 17166 / NRRL Y-17582)</name>
    <name type="common">Yeast</name>
    <dbReference type="NCBI Taxonomy" id="931890"/>
    <lineage>
        <taxon>Eukaryota</taxon>
        <taxon>Fungi</taxon>
        <taxon>Dikarya</taxon>
        <taxon>Ascomycota</taxon>
        <taxon>Saccharomycotina</taxon>
        <taxon>Saccharomycetes</taxon>
        <taxon>Saccharomycetales</taxon>
        <taxon>Saccharomycetaceae</taxon>
        <taxon>Eremothecium</taxon>
    </lineage>
</organism>
<dbReference type="InParanoid" id="G8JUF4"/>
<dbReference type="InterPro" id="IPR019787">
    <property type="entry name" value="Znf_PHD-finger"/>
</dbReference>
<feature type="region of interest" description="Disordered" evidence="6">
    <location>
        <begin position="764"/>
        <end position="783"/>
    </location>
</feature>
<dbReference type="SUPFAM" id="SSF82199">
    <property type="entry name" value="SET domain"/>
    <property type="match status" value="1"/>
</dbReference>
<dbReference type="OMA" id="WQHAICY"/>
<evidence type="ECO:0000256" key="6">
    <source>
        <dbReference type="SAM" id="MobiDB-lite"/>
    </source>
</evidence>
<dbReference type="Pfam" id="PF20826">
    <property type="entry name" value="PHD_5"/>
    <property type="match status" value="1"/>
</dbReference>
<dbReference type="PANTHER" id="PTHR46462:SF3">
    <property type="entry name" value="UPSET, ISOFORM A"/>
    <property type="match status" value="1"/>
</dbReference>
<dbReference type="HOGENOM" id="CLU_017047_0_0_1"/>
<feature type="domain" description="PHD-type" evidence="7">
    <location>
        <begin position="204"/>
        <end position="253"/>
    </location>
</feature>
<dbReference type="PROSITE" id="PS50280">
    <property type="entry name" value="SET"/>
    <property type="match status" value="1"/>
</dbReference>
<evidence type="ECO:0008006" key="11">
    <source>
        <dbReference type="Google" id="ProtNLM"/>
    </source>
</evidence>
<dbReference type="PROSITE" id="PS01359">
    <property type="entry name" value="ZF_PHD_1"/>
    <property type="match status" value="1"/>
</dbReference>
<dbReference type="AlphaFoldDB" id="G8JUF4"/>
<protein>
    <recommendedName>
        <fullName evidence="11">SET domain-containing protein</fullName>
    </recommendedName>
</protein>
<dbReference type="EMBL" id="CP002502">
    <property type="protein sequence ID" value="AET40734.1"/>
    <property type="molecule type" value="Genomic_DNA"/>
</dbReference>
<dbReference type="OrthoDB" id="20872at2759"/>
<keyword evidence="4" id="KW-0156">Chromatin regulator</keyword>
<evidence type="ECO:0000256" key="3">
    <source>
        <dbReference type="ARBA" id="ARBA00022833"/>
    </source>
</evidence>
<dbReference type="eggNOG" id="KOG1844">
    <property type="taxonomic scope" value="Eukaryota"/>
</dbReference>
<name>G8JUF4_ERECY</name>
<dbReference type="InterPro" id="IPR046341">
    <property type="entry name" value="SET_dom_sf"/>
</dbReference>
<feature type="region of interest" description="Disordered" evidence="6">
    <location>
        <begin position="260"/>
        <end position="305"/>
    </location>
</feature>
<evidence type="ECO:0000259" key="7">
    <source>
        <dbReference type="PROSITE" id="PS50016"/>
    </source>
</evidence>
<feature type="compositionally biased region" description="Basic residues" evidence="6">
    <location>
        <begin position="260"/>
        <end position="278"/>
    </location>
</feature>
<dbReference type="GO" id="GO:0006325">
    <property type="term" value="P:chromatin organization"/>
    <property type="evidence" value="ECO:0007669"/>
    <property type="project" value="UniProtKB-KW"/>
</dbReference>
<feature type="compositionally biased region" description="Low complexity" evidence="6">
    <location>
        <begin position="99"/>
        <end position="110"/>
    </location>
</feature>
<dbReference type="InterPro" id="IPR013083">
    <property type="entry name" value="Znf_RING/FYVE/PHD"/>
</dbReference>
<proteinExistence type="predicted"/>
<evidence type="ECO:0000313" key="9">
    <source>
        <dbReference type="EMBL" id="AET40734.1"/>
    </source>
</evidence>
<evidence type="ECO:0000256" key="5">
    <source>
        <dbReference type="PROSITE-ProRule" id="PRU00146"/>
    </source>
</evidence>
<reference evidence="10" key="1">
    <citation type="journal article" date="2012" name="G3 (Bethesda)">
        <title>Pichia sorbitophila, an interspecies yeast hybrid reveals early steps of genome resolution following polyploidization.</title>
        <authorList>
            <person name="Leh Louis V."/>
            <person name="Despons L."/>
            <person name="Friedrich A."/>
            <person name="Martin T."/>
            <person name="Durrens P."/>
            <person name="Casaregola S."/>
            <person name="Neuveglise C."/>
            <person name="Fairhead C."/>
            <person name="Marck C."/>
            <person name="Cruz J.A."/>
            <person name="Straub M.L."/>
            <person name="Kugler V."/>
            <person name="Sacerdot C."/>
            <person name="Uzunov Z."/>
            <person name="Thierry A."/>
            <person name="Weiss S."/>
            <person name="Bleykasten C."/>
            <person name="De Montigny J."/>
            <person name="Jacques N."/>
            <person name="Jung P."/>
            <person name="Lemaire M."/>
            <person name="Mallet S."/>
            <person name="Morel G."/>
            <person name="Richard G.F."/>
            <person name="Sarkar A."/>
            <person name="Savel G."/>
            <person name="Schacherer J."/>
            <person name="Seret M.L."/>
            <person name="Talla E."/>
            <person name="Samson G."/>
            <person name="Jubin C."/>
            <person name="Poulain J."/>
            <person name="Vacherie B."/>
            <person name="Barbe V."/>
            <person name="Pelletier E."/>
            <person name="Sherman D.J."/>
            <person name="Westhof E."/>
            <person name="Weissenbach J."/>
            <person name="Baret P.V."/>
            <person name="Wincker P."/>
            <person name="Gaillardin C."/>
            <person name="Dujon B."/>
            <person name="Souciet J.L."/>
        </authorList>
    </citation>
    <scope>NUCLEOTIDE SEQUENCE [LARGE SCALE GENOMIC DNA]</scope>
    <source>
        <strain evidence="10">CBS 270.75 / DBVPG 7215 / KCTC 17166 / NRRL Y-17582</strain>
    </source>
</reference>
<keyword evidence="2 5" id="KW-0863">Zinc-finger</keyword>
<evidence type="ECO:0000256" key="2">
    <source>
        <dbReference type="ARBA" id="ARBA00022771"/>
    </source>
</evidence>
<dbReference type="InterPro" id="IPR019786">
    <property type="entry name" value="Zinc_finger_PHD-type_CS"/>
</dbReference>
<sequence>MLPTNNSASLDYHPEEQSLLEDASTLLMFSKGNNNRSQAQQQPQEQERQRELPKRRSASTTPPSVDEGSSLSIPKTGHFGSVVLSRTVSINPLASPGPAAATLLDDPPLLHGRELGKGRHSRTNSSSSNASSKGMVAAAALAAAAEVPLPLKRASESKETLAVKPEERTHRRSSVAKGESKLREGDDNSWPVSDSYIVDPDDGIITCVCNYDDDDGFTIQCDHCYRWQHATCYGIQDESAAPDDFLCKVCHPRDIDVKTAKRKQHERIKGNKRRKRGGTHVEERLSSSKEQPSTRGSGPINGEEASTNALNSIMEAAATTEYPARQTFMNAKEAYPAVYLPLTTYDIKDKYVGLFIEKHSDADWIIPYANKVFKPLPLEIKAYSESSHSRAFSGFPKLGVHLQQQCYSGTLIEEFLGEVDFQKKYLEDPRNNYRLLGSPTQKVLFHSHWPLYIDARLCGNLTRYIRRSCDPNVELATIRVKCVNPTNVKTSNGTQQQQHSNNNVKFVLRAIRDIEKGEELHINWDWDLRHPICKVIDGTPVDSIPEPDKFLLIHSVDTVLSMGDCACGANNKDCHLFKVKKYSQTLYKSVKSKMNNRYKLNEILQKGKVQNRRQTPILSSLAHEAITNAARAHEVLVKFNRSKLKYLEDQHRAGCKKLKTGATVPNSKGTLTNSSPLRSTEQQTGTMSDEFKPYKFRLLDRYIESKESAKHSDPSTTIITNPFEYNESNIRDMKVLAIPVEAQIPVPQSTPQVVDYSHSPKEHIVVSSSGSIPEDSTDSSLTRSKIMKSPTTSTAAAAALTSAAAVTSIEGAVSKKVPPGNTSGNLPSASNTKKKLSFADYKKKVKPS</sequence>
<feature type="compositionally biased region" description="Basic and acidic residues" evidence="6">
    <location>
        <begin position="45"/>
        <end position="54"/>
    </location>
</feature>
<feature type="compositionally biased region" description="Polar residues" evidence="6">
    <location>
        <begin position="663"/>
        <end position="687"/>
    </location>
</feature>
<feature type="compositionally biased region" description="Low complexity" evidence="6">
    <location>
        <begin position="33"/>
        <end position="44"/>
    </location>
</feature>
<evidence type="ECO:0000256" key="1">
    <source>
        <dbReference type="ARBA" id="ARBA00022723"/>
    </source>
</evidence>
<keyword evidence="10" id="KW-1185">Reference proteome</keyword>
<accession>G8JUF4</accession>
<dbReference type="InterPro" id="IPR011011">
    <property type="entry name" value="Znf_FYVE_PHD"/>
</dbReference>
<dbReference type="PANTHER" id="PTHR46462">
    <property type="entry name" value="UPSET, ISOFORM A"/>
    <property type="match status" value="1"/>
</dbReference>
<dbReference type="GeneID" id="11469129"/>
<keyword evidence="3" id="KW-0862">Zinc</keyword>
<dbReference type="Gene3D" id="3.30.40.10">
    <property type="entry name" value="Zinc/RING finger domain, C3HC4 (zinc finger)"/>
    <property type="match status" value="1"/>
</dbReference>
<gene>
    <name evidence="9" type="ordered locus">Ecym_6358</name>
</gene>
<feature type="domain" description="SET" evidence="8">
    <location>
        <begin position="376"/>
        <end position="525"/>
    </location>
</feature>
<dbReference type="PROSITE" id="PS50016">
    <property type="entry name" value="ZF_PHD_2"/>
    <property type="match status" value="1"/>
</dbReference>
<feature type="region of interest" description="Disordered" evidence="6">
    <location>
        <begin position="1"/>
        <end position="76"/>
    </location>
</feature>
<feature type="compositionally biased region" description="Polar residues" evidence="6">
    <location>
        <begin position="58"/>
        <end position="73"/>
    </location>
</feature>
<dbReference type="GO" id="GO:0034967">
    <property type="term" value="C:Set3 complex"/>
    <property type="evidence" value="ECO:0007669"/>
    <property type="project" value="TreeGrafter"/>
</dbReference>
<dbReference type="GO" id="GO:0008270">
    <property type="term" value="F:zinc ion binding"/>
    <property type="evidence" value="ECO:0007669"/>
    <property type="project" value="UniProtKB-KW"/>
</dbReference>
<dbReference type="GO" id="GO:0070210">
    <property type="term" value="C:Rpd3L-Expanded complex"/>
    <property type="evidence" value="ECO:0007669"/>
    <property type="project" value="TreeGrafter"/>
</dbReference>
<evidence type="ECO:0000259" key="8">
    <source>
        <dbReference type="PROSITE" id="PS50280"/>
    </source>
</evidence>
<evidence type="ECO:0000313" key="10">
    <source>
        <dbReference type="Proteomes" id="UP000006790"/>
    </source>
</evidence>
<dbReference type="FunCoup" id="G8JUF4">
    <property type="interactions" value="122"/>
</dbReference>
<keyword evidence="1" id="KW-0479">Metal-binding</keyword>
<feature type="compositionally biased region" description="Basic and acidic residues" evidence="6">
    <location>
        <begin position="156"/>
        <end position="169"/>
    </location>
</feature>
<dbReference type="STRING" id="931890.G8JUF4"/>
<feature type="region of interest" description="Disordered" evidence="6">
    <location>
        <begin position="99"/>
        <end position="132"/>
    </location>
</feature>
<dbReference type="SMART" id="SM00317">
    <property type="entry name" value="SET"/>
    <property type="match status" value="1"/>
</dbReference>
<dbReference type="GO" id="GO:0006355">
    <property type="term" value="P:regulation of DNA-templated transcription"/>
    <property type="evidence" value="ECO:0007669"/>
    <property type="project" value="TreeGrafter"/>
</dbReference>